<keyword evidence="1" id="KW-0812">Transmembrane</keyword>
<comment type="caution">
    <text evidence="2">The sequence shown here is derived from an EMBL/GenBank/DDBJ whole genome shotgun (WGS) entry which is preliminary data.</text>
</comment>
<evidence type="ECO:0000313" key="3">
    <source>
        <dbReference type="Proteomes" id="UP000245683"/>
    </source>
</evidence>
<accession>A0A317JSE0</accession>
<dbReference type="OrthoDB" id="3700731at2"/>
<dbReference type="RefSeq" id="WP_109948246.1">
    <property type="nucleotide sequence ID" value="NZ_QGGF01000175.1"/>
</dbReference>
<keyword evidence="1" id="KW-1133">Transmembrane helix</keyword>
<sequence>MSLSIWILNLAILAVVLESDLGRRRIGPVRLLRPVLTAGGIVPFFLHRIATGGNGAVLEIAGTAAGIAIGAVAATLMRVEYEPASRRSYSRAGLRYALLWSSVATGRLFFAYGSQHLFGPQLGRFMHTHRISIDALTAALILMAVAMVLTRTAALWVRATQARSAADRREAAPATATP</sequence>
<organism evidence="2 3">
    <name type="scientific">Micromonospora globispora</name>
    <dbReference type="NCBI Taxonomy" id="1450148"/>
    <lineage>
        <taxon>Bacteria</taxon>
        <taxon>Bacillati</taxon>
        <taxon>Actinomycetota</taxon>
        <taxon>Actinomycetes</taxon>
        <taxon>Micromonosporales</taxon>
        <taxon>Micromonosporaceae</taxon>
        <taxon>Micromonospora</taxon>
    </lineage>
</organism>
<keyword evidence="3" id="KW-1185">Reference proteome</keyword>
<feature type="transmembrane region" description="Helical" evidence="1">
    <location>
        <begin position="135"/>
        <end position="159"/>
    </location>
</feature>
<keyword evidence="1" id="KW-0472">Membrane</keyword>
<dbReference type="EMBL" id="QGSV01000468">
    <property type="protein sequence ID" value="PWU43268.1"/>
    <property type="molecule type" value="Genomic_DNA"/>
</dbReference>
<gene>
    <name evidence="2" type="ORF">DLJ46_32245</name>
</gene>
<dbReference type="AlphaFoldDB" id="A0A317JSE0"/>
<evidence type="ECO:0000256" key="1">
    <source>
        <dbReference type="SAM" id="Phobius"/>
    </source>
</evidence>
<reference evidence="3" key="1">
    <citation type="submission" date="2018-05" db="EMBL/GenBank/DDBJ databases">
        <title>Micromonospora globispora sp. nov. and Micromonospora rugosa sp. nov., isolated from marine sediment.</title>
        <authorList>
            <person name="Carro L."/>
            <person name="Aysel V."/>
            <person name="Cetin D."/>
            <person name="Igual J.M."/>
            <person name="Klenk H.-P."/>
            <person name="Trujillo M.E."/>
            <person name="Sahin N."/>
        </authorList>
    </citation>
    <scope>NUCLEOTIDE SEQUENCE [LARGE SCALE GENOMIC DNA]</scope>
    <source>
        <strain evidence="3">S2904</strain>
    </source>
</reference>
<proteinExistence type="predicted"/>
<feature type="transmembrane region" description="Helical" evidence="1">
    <location>
        <begin position="97"/>
        <end position="115"/>
    </location>
</feature>
<dbReference type="Proteomes" id="UP000245683">
    <property type="component" value="Unassembled WGS sequence"/>
</dbReference>
<evidence type="ECO:0000313" key="2">
    <source>
        <dbReference type="EMBL" id="PWU43268.1"/>
    </source>
</evidence>
<feature type="transmembrane region" description="Helical" evidence="1">
    <location>
        <begin position="56"/>
        <end position="76"/>
    </location>
</feature>
<evidence type="ECO:0008006" key="4">
    <source>
        <dbReference type="Google" id="ProtNLM"/>
    </source>
</evidence>
<feature type="transmembrane region" description="Helical" evidence="1">
    <location>
        <begin position="6"/>
        <end position="22"/>
    </location>
</feature>
<feature type="transmembrane region" description="Helical" evidence="1">
    <location>
        <begin position="31"/>
        <end position="50"/>
    </location>
</feature>
<protein>
    <recommendedName>
        <fullName evidence="4">DUF1453 domain-containing protein</fullName>
    </recommendedName>
</protein>
<name>A0A317JSE0_9ACTN</name>